<dbReference type="Pfam" id="PF01391">
    <property type="entry name" value="Collagen"/>
    <property type="match status" value="1"/>
</dbReference>
<dbReference type="InterPro" id="IPR008160">
    <property type="entry name" value="Collagen"/>
</dbReference>
<keyword evidence="3" id="KW-1133">Transmembrane helix</keyword>
<accession>A0A2A6BDS5</accession>
<dbReference type="PANTHER" id="PTHR15298:SF1">
    <property type="entry name" value="GLYCINE N-ACYLTRANSFERASE-LIKE PROTEIN"/>
    <property type="match status" value="1"/>
</dbReference>
<feature type="compositionally biased region" description="Low complexity" evidence="2">
    <location>
        <begin position="252"/>
        <end position="261"/>
    </location>
</feature>
<evidence type="ECO:0000313" key="6">
    <source>
        <dbReference type="Proteomes" id="UP000005239"/>
    </source>
</evidence>
<gene>
    <name evidence="5" type="primary">WBGene00093741</name>
</gene>
<dbReference type="InterPro" id="IPR016181">
    <property type="entry name" value="Acyl_CoA_acyltransferase"/>
</dbReference>
<dbReference type="PRINTS" id="PR01217">
    <property type="entry name" value="PRICHEXTENSN"/>
</dbReference>
<feature type="domain" description="Domain of unknown function DB" evidence="4">
    <location>
        <begin position="546"/>
        <end position="648"/>
    </location>
</feature>
<keyword evidence="3" id="KW-0472">Membrane</keyword>
<feature type="compositionally biased region" description="Pro residues" evidence="2">
    <location>
        <begin position="167"/>
        <end position="176"/>
    </location>
</feature>
<protein>
    <recommendedName>
        <fullName evidence="1">Glycine N-acyltransferase-like protein</fullName>
        <ecNumber evidence="1">2.3.1.-</ecNumber>
    </recommendedName>
</protein>
<dbReference type="GO" id="GO:0005739">
    <property type="term" value="C:mitochondrion"/>
    <property type="evidence" value="ECO:0007669"/>
    <property type="project" value="InterPro"/>
</dbReference>
<evidence type="ECO:0000256" key="3">
    <source>
        <dbReference type="SAM" id="Phobius"/>
    </source>
</evidence>
<name>A0A2A6BDS5_PRIPA</name>
<evidence type="ECO:0000259" key="4">
    <source>
        <dbReference type="Pfam" id="PF01682"/>
    </source>
</evidence>
<dbReference type="Pfam" id="PF01682">
    <property type="entry name" value="DB"/>
    <property type="match status" value="1"/>
</dbReference>
<feature type="compositionally biased region" description="Pro residues" evidence="2">
    <location>
        <begin position="348"/>
        <end position="386"/>
    </location>
</feature>
<keyword evidence="6" id="KW-1185">Reference proteome</keyword>
<dbReference type="EnsemblMetazoa" id="PPA04187.1">
    <property type="protein sequence ID" value="PPA04187.1"/>
    <property type="gene ID" value="WBGene00093741"/>
</dbReference>
<evidence type="ECO:0000256" key="2">
    <source>
        <dbReference type="SAM" id="MobiDB-lite"/>
    </source>
</evidence>
<dbReference type="EC" id="2.3.1.-" evidence="1"/>
<proteinExistence type="inferred from homology"/>
<feature type="compositionally biased region" description="Low complexity" evidence="2">
    <location>
        <begin position="307"/>
        <end position="324"/>
    </location>
</feature>
<dbReference type="Gene3D" id="1.20.5.320">
    <property type="entry name" value="6-Phosphogluconate Dehydrogenase, domain 3"/>
    <property type="match status" value="1"/>
</dbReference>
<keyword evidence="1" id="KW-0808">Transferase</keyword>
<dbReference type="GO" id="GO:0047961">
    <property type="term" value="F:glycine N-acyltransferase activity"/>
    <property type="evidence" value="ECO:0007669"/>
    <property type="project" value="InterPro"/>
</dbReference>
<accession>A0A8R1Y712</accession>
<keyword evidence="1" id="KW-0012">Acyltransferase</keyword>
<dbReference type="AlphaFoldDB" id="A0A2A6BDS5"/>
<keyword evidence="3" id="KW-0812">Transmembrane</keyword>
<reference evidence="5" key="2">
    <citation type="submission" date="2022-06" db="UniProtKB">
        <authorList>
            <consortium name="EnsemblMetazoa"/>
        </authorList>
    </citation>
    <scope>IDENTIFICATION</scope>
    <source>
        <strain evidence="5">PS312</strain>
    </source>
</reference>
<evidence type="ECO:0000256" key="1">
    <source>
        <dbReference type="RuleBase" id="RU368002"/>
    </source>
</evidence>
<feature type="region of interest" description="Disordered" evidence="2">
    <location>
        <begin position="126"/>
        <end position="427"/>
    </location>
</feature>
<comment type="similarity">
    <text evidence="1">Belongs to the glycine N-acyltransferase family.</text>
</comment>
<reference evidence="6" key="1">
    <citation type="journal article" date="2008" name="Nat. Genet.">
        <title>The Pristionchus pacificus genome provides a unique perspective on nematode lifestyle and parasitism.</title>
        <authorList>
            <person name="Dieterich C."/>
            <person name="Clifton S.W."/>
            <person name="Schuster L.N."/>
            <person name="Chinwalla A."/>
            <person name="Delehaunty K."/>
            <person name="Dinkelacker I."/>
            <person name="Fulton L."/>
            <person name="Fulton R."/>
            <person name="Godfrey J."/>
            <person name="Minx P."/>
            <person name="Mitreva M."/>
            <person name="Roeseler W."/>
            <person name="Tian H."/>
            <person name="Witte H."/>
            <person name="Yang S.P."/>
            <person name="Wilson R.K."/>
            <person name="Sommer R.J."/>
        </authorList>
    </citation>
    <scope>NUCLEOTIDE SEQUENCE [LARGE SCALE GENOMIC DNA]</scope>
    <source>
        <strain evidence="6">PS312</strain>
    </source>
</reference>
<feature type="transmembrane region" description="Helical" evidence="3">
    <location>
        <begin position="20"/>
        <end position="39"/>
    </location>
</feature>
<organism evidence="5 6">
    <name type="scientific">Pristionchus pacificus</name>
    <name type="common">Parasitic nematode worm</name>
    <dbReference type="NCBI Taxonomy" id="54126"/>
    <lineage>
        <taxon>Eukaryota</taxon>
        <taxon>Metazoa</taxon>
        <taxon>Ecdysozoa</taxon>
        <taxon>Nematoda</taxon>
        <taxon>Chromadorea</taxon>
        <taxon>Rhabditida</taxon>
        <taxon>Rhabditina</taxon>
        <taxon>Diplogasteromorpha</taxon>
        <taxon>Diplogasteroidea</taxon>
        <taxon>Neodiplogasteridae</taxon>
        <taxon>Pristionchus</taxon>
    </lineage>
</organism>
<dbReference type="SUPFAM" id="SSF55729">
    <property type="entry name" value="Acyl-CoA N-acyltransferases (Nat)"/>
    <property type="match status" value="1"/>
</dbReference>
<evidence type="ECO:0000313" key="5">
    <source>
        <dbReference type="EnsemblMetazoa" id="PPA04187.1"/>
    </source>
</evidence>
<dbReference type="Proteomes" id="UP000005239">
    <property type="component" value="Unassembled WGS sequence"/>
</dbReference>
<feature type="compositionally biased region" description="Pro residues" evidence="2">
    <location>
        <begin position="279"/>
        <end position="289"/>
    </location>
</feature>
<dbReference type="InterPro" id="IPR010313">
    <property type="entry name" value="Glycine_N-acyltransferase"/>
</dbReference>
<dbReference type="InterPro" id="IPR002602">
    <property type="entry name" value="DB"/>
</dbReference>
<dbReference type="PANTHER" id="PTHR15298">
    <property type="entry name" value="L-COA N-ACYLTRANSFERASE-RELATED"/>
    <property type="match status" value="1"/>
</dbReference>
<sequence>MIVYSIPSPSSYQLFTSNRVIAVISIVIGVSLLFSLFSLHKVVDGISDLNEETMSEMDEFKRMEASSWSHFLEDGIIFLETRLKRGIHSYASSSPQVHSSYDHPFSITLLQQCNCAVKVSICPVGPPGPPGENGEDGQPGQPGVTGPEGMSAMNAAYPTMQHCTSCPPGPPGPKGPDGPNGLIGPSGPPGEPGTDAYPGSPGESGALGDPGQPGPEGHPGTPGNPGMDSVIVLSSPGSVGEMGPPGPPGPPGESVYSSPPEQGQAGEMGKCGADGPQGTPGPPGPPGAPGAPGNDGGYCPCPTRAGSPYAESSSSSAPIVVSYSPTPERPATPSEGSYKKNEGYATSVPPPPSSSPLPPLPSPPPLPPPPPPSFSPLPPPSSPPPSYQSSAPPNYAMKNDNSPLLISRPSFPPPSLPQMIPYTRGEGFSSGRQLFPMPNNFYMPHPMSSPMMHPMYSQPIRVIPQPPQGYRPPKQGRRRVVCSSLGSSGGCGYGCRWRAHAAGRLDVHGSVPKNYVYGLGLWTDKEPLKNATIDQLTNPNHLFLSCCIERGLPSACSRNCHFATYDESFITSVITGVHQCPLSALPTIQFCAAQGRDHTQCCQRNGVTTTLAGDRCLVFCDQTPDKVVPIDYTYLPCFDRFRSMKQCFYSKELVEQLTDEGGFPKETMSIYGYPTENPLYIFMLEQNEFQFEILTEGLKEIYALALPSIEKHGEILLEADTVVRATFFKLQESGYFPFTTKYSGDFYPFYMNESQKRTLIGLEITPPDGFKIDSVDVENEYNSIHFAWPYAANAPVEITRLRLANLPSVCIRNLEGNLASWEMSHHFGQLTHLFTFEPYRGKGIGLLAEILLAQIYAKSGLHVYKYVADHNDNVLRGSNKHPLWSLWKSTKNEEEREESDQDIMWSFNIFTYQTSTHIDISNEEMELQNVLSIK</sequence>
<dbReference type="Gene3D" id="3.40.630.30">
    <property type="match status" value="1"/>
</dbReference>